<evidence type="ECO:0000313" key="1">
    <source>
        <dbReference type="EMBL" id="KAK7347734.1"/>
    </source>
</evidence>
<gene>
    <name evidence="1" type="ORF">VNO80_22273</name>
</gene>
<name>A0AAN9QU40_PHACN</name>
<sequence>MYFYAAEYLVLRQAAKHHRLLRQVRQYLDMQCGGLWLPSLALMSDTSPHPYVLLSFQPKTSSSLAFLGYKFPDLGLVSLATVDD</sequence>
<organism evidence="1 2">
    <name type="scientific">Phaseolus coccineus</name>
    <name type="common">Scarlet runner bean</name>
    <name type="synonym">Phaseolus multiflorus</name>
    <dbReference type="NCBI Taxonomy" id="3886"/>
    <lineage>
        <taxon>Eukaryota</taxon>
        <taxon>Viridiplantae</taxon>
        <taxon>Streptophyta</taxon>
        <taxon>Embryophyta</taxon>
        <taxon>Tracheophyta</taxon>
        <taxon>Spermatophyta</taxon>
        <taxon>Magnoliopsida</taxon>
        <taxon>eudicotyledons</taxon>
        <taxon>Gunneridae</taxon>
        <taxon>Pentapetalae</taxon>
        <taxon>rosids</taxon>
        <taxon>fabids</taxon>
        <taxon>Fabales</taxon>
        <taxon>Fabaceae</taxon>
        <taxon>Papilionoideae</taxon>
        <taxon>50 kb inversion clade</taxon>
        <taxon>NPAAA clade</taxon>
        <taxon>indigoferoid/millettioid clade</taxon>
        <taxon>Phaseoleae</taxon>
        <taxon>Phaseolus</taxon>
    </lineage>
</organism>
<dbReference type="EMBL" id="JAYMYR010000008">
    <property type="protein sequence ID" value="KAK7347734.1"/>
    <property type="molecule type" value="Genomic_DNA"/>
</dbReference>
<comment type="caution">
    <text evidence="1">The sequence shown here is derived from an EMBL/GenBank/DDBJ whole genome shotgun (WGS) entry which is preliminary data.</text>
</comment>
<protein>
    <submittedName>
        <fullName evidence="1">Uncharacterized protein</fullName>
    </submittedName>
</protein>
<keyword evidence="2" id="KW-1185">Reference proteome</keyword>
<reference evidence="1 2" key="1">
    <citation type="submission" date="2024-01" db="EMBL/GenBank/DDBJ databases">
        <title>The genomes of 5 underutilized Papilionoideae crops provide insights into root nodulation and disease resistanc.</title>
        <authorList>
            <person name="Jiang F."/>
        </authorList>
    </citation>
    <scope>NUCLEOTIDE SEQUENCE [LARGE SCALE GENOMIC DNA]</scope>
    <source>
        <strain evidence="1">JINMINGXINNONG_FW02</strain>
        <tissue evidence="1">Leaves</tissue>
    </source>
</reference>
<proteinExistence type="predicted"/>
<evidence type="ECO:0000313" key="2">
    <source>
        <dbReference type="Proteomes" id="UP001374584"/>
    </source>
</evidence>
<dbReference type="Proteomes" id="UP001374584">
    <property type="component" value="Unassembled WGS sequence"/>
</dbReference>
<dbReference type="AlphaFoldDB" id="A0AAN9QU40"/>
<accession>A0AAN9QU40</accession>